<name>A0A0R1ZBS6_9LACO</name>
<dbReference type="EC" id="6.3.5.4" evidence="3"/>
<dbReference type="PROSITE" id="PS51278">
    <property type="entry name" value="GATASE_TYPE_2"/>
    <property type="match status" value="1"/>
</dbReference>
<protein>
    <recommendedName>
        <fullName evidence="3">asparagine synthase (glutamine-hydrolyzing)</fullName>
        <ecNumber evidence="3">6.3.5.4</ecNumber>
    </recommendedName>
</protein>
<dbReference type="PANTHER" id="PTHR43284:SF1">
    <property type="entry name" value="ASPARAGINE SYNTHETASE"/>
    <property type="match status" value="1"/>
</dbReference>
<dbReference type="GO" id="GO:0005524">
    <property type="term" value="F:ATP binding"/>
    <property type="evidence" value="ECO:0007669"/>
    <property type="project" value="UniProtKB-KW"/>
</dbReference>
<keyword evidence="5 10" id="KW-0067">ATP-binding</keyword>
<gene>
    <name evidence="13" type="ORF">FC64_GL000952</name>
</gene>
<keyword evidence="6 9" id="KW-0061">Asparagine biosynthesis</keyword>
<dbReference type="InterPro" id="IPR001962">
    <property type="entry name" value="Asn_synthase"/>
</dbReference>
<dbReference type="InterPro" id="IPR051786">
    <property type="entry name" value="ASN_synthetase/amidase"/>
</dbReference>
<dbReference type="PIRSF" id="PIRSF001589">
    <property type="entry name" value="Asn_synthetase_glu-h"/>
    <property type="match status" value="1"/>
</dbReference>
<evidence type="ECO:0000256" key="7">
    <source>
        <dbReference type="ARBA" id="ARBA00022962"/>
    </source>
</evidence>
<dbReference type="Gene3D" id="3.60.20.10">
    <property type="entry name" value="Glutamine Phosphoribosylpyrophosphate, subunit 1, domain 1"/>
    <property type="match status" value="1"/>
</dbReference>
<evidence type="ECO:0000259" key="12">
    <source>
        <dbReference type="PROSITE" id="PS51278"/>
    </source>
</evidence>
<reference evidence="13 14" key="1">
    <citation type="journal article" date="2015" name="Genome Announc.">
        <title>Expanding the biotechnology potential of lactobacilli through comparative genomics of 213 strains and associated genera.</title>
        <authorList>
            <person name="Sun Z."/>
            <person name="Harris H.M."/>
            <person name="McCann A."/>
            <person name="Guo C."/>
            <person name="Argimon S."/>
            <person name="Zhang W."/>
            <person name="Yang X."/>
            <person name="Jeffery I.B."/>
            <person name="Cooney J.C."/>
            <person name="Kagawa T.F."/>
            <person name="Liu W."/>
            <person name="Song Y."/>
            <person name="Salvetti E."/>
            <person name="Wrobel A."/>
            <person name="Rasinkangas P."/>
            <person name="Parkhill J."/>
            <person name="Rea M.C."/>
            <person name="O'Sullivan O."/>
            <person name="Ritari J."/>
            <person name="Douillard F.P."/>
            <person name="Paul Ross R."/>
            <person name="Yang R."/>
            <person name="Briner A.E."/>
            <person name="Felis G.E."/>
            <person name="de Vos W.M."/>
            <person name="Barrangou R."/>
            <person name="Klaenhammer T.R."/>
            <person name="Caufield P.W."/>
            <person name="Cui Y."/>
            <person name="Zhang H."/>
            <person name="O'Toole P.W."/>
        </authorList>
    </citation>
    <scope>NUCLEOTIDE SEQUENCE [LARGE SCALE GENOMIC DNA]</scope>
    <source>
        <strain evidence="13 14">DSM 20653</strain>
    </source>
</reference>
<accession>A0A0R1ZBS6</accession>
<comment type="catalytic activity">
    <reaction evidence="8">
        <text>L-aspartate + L-glutamine + ATP + H2O = L-asparagine + L-glutamate + AMP + diphosphate + H(+)</text>
        <dbReference type="Rhea" id="RHEA:12228"/>
        <dbReference type="ChEBI" id="CHEBI:15377"/>
        <dbReference type="ChEBI" id="CHEBI:15378"/>
        <dbReference type="ChEBI" id="CHEBI:29985"/>
        <dbReference type="ChEBI" id="CHEBI:29991"/>
        <dbReference type="ChEBI" id="CHEBI:30616"/>
        <dbReference type="ChEBI" id="CHEBI:33019"/>
        <dbReference type="ChEBI" id="CHEBI:58048"/>
        <dbReference type="ChEBI" id="CHEBI:58359"/>
        <dbReference type="ChEBI" id="CHEBI:456215"/>
        <dbReference type="EC" id="6.3.5.4"/>
    </reaction>
</comment>
<dbReference type="Pfam" id="PF13537">
    <property type="entry name" value="GATase_7"/>
    <property type="match status" value="1"/>
</dbReference>
<feature type="domain" description="Glutamine amidotransferase type-2" evidence="12">
    <location>
        <begin position="2"/>
        <end position="213"/>
    </location>
</feature>
<feature type="active site" description="For GATase activity" evidence="9">
    <location>
        <position position="2"/>
    </location>
</feature>
<dbReference type="InterPro" id="IPR014729">
    <property type="entry name" value="Rossmann-like_a/b/a_fold"/>
</dbReference>
<feature type="binding site" evidence="10">
    <location>
        <position position="284"/>
    </location>
    <ligand>
        <name>ATP</name>
        <dbReference type="ChEBI" id="CHEBI:30616"/>
    </ligand>
</feature>
<feature type="binding site" evidence="10">
    <location>
        <begin position="357"/>
        <end position="358"/>
    </location>
    <ligand>
        <name>ATP</name>
        <dbReference type="ChEBI" id="CHEBI:30616"/>
    </ligand>
</feature>
<dbReference type="AlphaFoldDB" id="A0A0R1ZBS6"/>
<dbReference type="SUPFAM" id="SSF56235">
    <property type="entry name" value="N-terminal nucleophile aminohydrolases (Ntn hydrolases)"/>
    <property type="match status" value="1"/>
</dbReference>
<dbReference type="Gene3D" id="3.40.50.620">
    <property type="entry name" value="HUPs"/>
    <property type="match status" value="1"/>
</dbReference>
<dbReference type="GO" id="GO:0006529">
    <property type="term" value="P:asparagine biosynthetic process"/>
    <property type="evidence" value="ECO:0007669"/>
    <property type="project" value="UniProtKB-KW"/>
</dbReference>
<sequence length="629" mass="72616">MCGITGFINDSMGADEKRPILTKMMDAIKHRGPDSGGQAVDENIALGMRRLSIIDVHEGKQPIYNEDQSKVITFNGEIYNFQELRDALVAAGHEFTTHTDTEVILHGYEEYGTDILKKLRGMFAFVIYDFKTKELFGARDPFGIKPFYYTQMGDTFMYGSEIKSFLHHPDFKKELNKQALKPFMTFQYSALNETFFKGVYKLKEGHYFIYRDGTMDIHQYFDYKAHPSNESLNEITDEIDNAVVESVKAHSITDKEVKTGAFLSSGVDSSYVASVLKPHTTYSVGFDRGKVNEINDAEDLAKELGTNMKSETIDANDAFSHFAQIQYFLDEPDSNFSCIPLFFLSKLAAKDVKVVMSGEGADELFGGYQAYGFWTKSRMIRLIAEALKKLPRKTRKKIADSIRDKNFRGKTHIYTSIAPAEDFFIGDSRVFEPEEATEFLQDDYQDAPTIQQIIGPTYEKVEDQTAEIRKMQYLDLHHFMPGDILLKADKMTMAASLEARVPILDTEVAKVSEKVPTKYMINSKNTKYAFRQAAKRHLPKEWYNREKLGFPTPIRDWLHEEKYYKIVRDEFSQDYVKEFFKQDKLLKMLDDYYAGKNDSRKQIWNVYTFLTWYKVYFINDGEKPAVEEI</sequence>
<evidence type="ECO:0000256" key="4">
    <source>
        <dbReference type="ARBA" id="ARBA00022741"/>
    </source>
</evidence>
<proteinExistence type="inferred from homology"/>
<evidence type="ECO:0000256" key="11">
    <source>
        <dbReference type="PIRSR" id="PIRSR001589-3"/>
    </source>
</evidence>
<dbReference type="SUPFAM" id="SSF52402">
    <property type="entry name" value="Adenine nucleotide alpha hydrolases-like"/>
    <property type="match status" value="1"/>
</dbReference>
<evidence type="ECO:0000313" key="13">
    <source>
        <dbReference type="EMBL" id="KRM51762.1"/>
    </source>
</evidence>
<dbReference type="InterPro" id="IPR017932">
    <property type="entry name" value="GATase_2_dom"/>
</dbReference>
<evidence type="ECO:0000256" key="3">
    <source>
        <dbReference type="ARBA" id="ARBA00012737"/>
    </source>
</evidence>
<dbReference type="PATRIC" id="fig|1423820.4.peg.976"/>
<keyword evidence="14" id="KW-1185">Reference proteome</keyword>
<evidence type="ECO:0000313" key="14">
    <source>
        <dbReference type="Proteomes" id="UP000051291"/>
    </source>
</evidence>
<dbReference type="CDD" id="cd01991">
    <property type="entry name" value="Asn_synthase_B_C"/>
    <property type="match status" value="1"/>
</dbReference>
<dbReference type="RefSeq" id="WP_057906817.1">
    <property type="nucleotide sequence ID" value="NZ_AYYZ01000029.1"/>
</dbReference>
<evidence type="ECO:0000256" key="10">
    <source>
        <dbReference type="PIRSR" id="PIRSR001589-2"/>
    </source>
</evidence>
<dbReference type="Pfam" id="PF00733">
    <property type="entry name" value="Asn_synthase"/>
    <property type="match status" value="1"/>
</dbReference>
<feature type="site" description="Important for beta-aspartyl-AMP intermediate formation" evidence="11">
    <location>
        <position position="359"/>
    </location>
</feature>
<comment type="similarity">
    <text evidence="2">Belongs to the asparagine synthetase family.</text>
</comment>
<dbReference type="InterPro" id="IPR033738">
    <property type="entry name" value="AsnB_N"/>
</dbReference>
<evidence type="ECO:0000256" key="6">
    <source>
        <dbReference type="ARBA" id="ARBA00022888"/>
    </source>
</evidence>
<dbReference type="GO" id="GO:0004066">
    <property type="term" value="F:asparagine synthase (glutamine-hydrolyzing) activity"/>
    <property type="evidence" value="ECO:0007669"/>
    <property type="project" value="UniProtKB-EC"/>
</dbReference>
<dbReference type="InterPro" id="IPR006426">
    <property type="entry name" value="Asn_synth_AEB"/>
</dbReference>
<keyword evidence="7 9" id="KW-0315">Glutamine amidotransferase</keyword>
<dbReference type="CDD" id="cd00712">
    <property type="entry name" value="AsnB"/>
    <property type="match status" value="1"/>
</dbReference>
<dbReference type="NCBIfam" id="TIGR01536">
    <property type="entry name" value="asn_synth_AEB"/>
    <property type="match status" value="1"/>
</dbReference>
<keyword evidence="4 10" id="KW-0547">Nucleotide-binding</keyword>
<keyword evidence="9" id="KW-0028">Amino-acid biosynthesis</keyword>
<evidence type="ECO:0000256" key="5">
    <source>
        <dbReference type="ARBA" id="ARBA00022840"/>
    </source>
</evidence>
<comment type="caution">
    <text evidence="13">The sequence shown here is derived from an EMBL/GenBank/DDBJ whole genome shotgun (WGS) entry which is preliminary data.</text>
</comment>
<feature type="binding site" evidence="10">
    <location>
        <position position="100"/>
    </location>
    <ligand>
        <name>L-glutamine</name>
        <dbReference type="ChEBI" id="CHEBI:58359"/>
    </ligand>
</feature>
<dbReference type="InterPro" id="IPR029055">
    <property type="entry name" value="Ntn_hydrolases_N"/>
</dbReference>
<comment type="pathway">
    <text evidence="1">Amino-acid biosynthesis; L-asparagine biosynthesis; L-asparagine from L-aspartate (L-Gln route): step 1/1.</text>
</comment>
<evidence type="ECO:0000256" key="9">
    <source>
        <dbReference type="PIRSR" id="PIRSR001589-1"/>
    </source>
</evidence>
<dbReference type="EMBL" id="AYYZ01000029">
    <property type="protein sequence ID" value="KRM51762.1"/>
    <property type="molecule type" value="Genomic_DNA"/>
</dbReference>
<dbReference type="PANTHER" id="PTHR43284">
    <property type="entry name" value="ASPARAGINE SYNTHETASE (GLUTAMINE-HYDROLYZING)"/>
    <property type="match status" value="1"/>
</dbReference>
<evidence type="ECO:0000256" key="1">
    <source>
        <dbReference type="ARBA" id="ARBA00005187"/>
    </source>
</evidence>
<dbReference type="Proteomes" id="UP000051291">
    <property type="component" value="Unassembled WGS sequence"/>
</dbReference>
<evidence type="ECO:0000256" key="2">
    <source>
        <dbReference type="ARBA" id="ARBA00005752"/>
    </source>
</evidence>
<dbReference type="STRING" id="1423820.FC64_GL000952"/>
<dbReference type="GO" id="GO:0005829">
    <property type="term" value="C:cytosol"/>
    <property type="evidence" value="ECO:0007669"/>
    <property type="project" value="TreeGrafter"/>
</dbReference>
<organism evidence="13 14">
    <name type="scientific">Ligilactobacillus araffinosus DSM 20653</name>
    <dbReference type="NCBI Taxonomy" id="1423820"/>
    <lineage>
        <taxon>Bacteria</taxon>
        <taxon>Bacillati</taxon>
        <taxon>Bacillota</taxon>
        <taxon>Bacilli</taxon>
        <taxon>Lactobacillales</taxon>
        <taxon>Lactobacillaceae</taxon>
        <taxon>Ligilactobacillus</taxon>
    </lineage>
</organism>
<evidence type="ECO:0000256" key="8">
    <source>
        <dbReference type="ARBA" id="ARBA00048741"/>
    </source>
</evidence>